<gene>
    <name evidence="1" type="ORF">SDC9_25507</name>
</gene>
<protein>
    <recommendedName>
        <fullName evidence="2">UspA domain-containing protein</fullName>
    </recommendedName>
</protein>
<sequence length="285" mass="33117">MSEKKEVKDQFIIAYLPDLDNTQTIINNAICFAKMLNKGLILLYISDKAYKCVSITDAEILLKELSSKITGIGFHSYCAIEGQTKDIINKIPHLLSGVLLVSATEDKTNAKVKEKLASNPDIMLKNLYTSRIAYFISSQNLNSNLPFNKVVMTIDNMRESKEKVLWGSYFGRFANSEVIVYYHNYKDEFYRHQLHYNIKFVMRMFDNFKIKYNLHLSSNSKTFVDYQAIDYAKENNADLIICQTTKNKSWFEELFTLKERKVINNSQQVPVLFVNPREDLFILCE</sequence>
<comment type="caution">
    <text evidence="1">The sequence shown here is derived from an EMBL/GenBank/DDBJ whole genome shotgun (WGS) entry which is preliminary data.</text>
</comment>
<reference evidence="1" key="1">
    <citation type="submission" date="2019-08" db="EMBL/GenBank/DDBJ databases">
        <authorList>
            <person name="Kucharzyk K."/>
            <person name="Murdoch R.W."/>
            <person name="Higgins S."/>
            <person name="Loffler F."/>
        </authorList>
    </citation>
    <scope>NUCLEOTIDE SEQUENCE</scope>
</reference>
<proteinExistence type="predicted"/>
<evidence type="ECO:0000313" key="1">
    <source>
        <dbReference type="EMBL" id="MPL79623.1"/>
    </source>
</evidence>
<dbReference type="AlphaFoldDB" id="A0A644ULM3"/>
<name>A0A644ULM3_9ZZZZ</name>
<dbReference type="EMBL" id="VSSQ01000128">
    <property type="protein sequence ID" value="MPL79623.1"/>
    <property type="molecule type" value="Genomic_DNA"/>
</dbReference>
<evidence type="ECO:0008006" key="2">
    <source>
        <dbReference type="Google" id="ProtNLM"/>
    </source>
</evidence>
<organism evidence="1">
    <name type="scientific">bioreactor metagenome</name>
    <dbReference type="NCBI Taxonomy" id="1076179"/>
    <lineage>
        <taxon>unclassified sequences</taxon>
        <taxon>metagenomes</taxon>
        <taxon>ecological metagenomes</taxon>
    </lineage>
</organism>
<accession>A0A644ULM3</accession>